<evidence type="ECO:0000256" key="1">
    <source>
        <dbReference type="SAM" id="Phobius"/>
    </source>
</evidence>
<keyword evidence="1" id="KW-0472">Membrane</keyword>
<comment type="caution">
    <text evidence="2">The sequence shown here is derived from an EMBL/GenBank/DDBJ whole genome shotgun (WGS) entry which is preliminary data.</text>
</comment>
<feature type="transmembrane region" description="Helical" evidence="1">
    <location>
        <begin position="20"/>
        <end position="39"/>
    </location>
</feature>
<keyword evidence="3" id="KW-1185">Reference proteome</keyword>
<feature type="transmembrane region" description="Helical" evidence="1">
    <location>
        <begin position="84"/>
        <end position="103"/>
    </location>
</feature>
<dbReference type="EMBL" id="JABWDY010037696">
    <property type="protein sequence ID" value="KAF5180234.1"/>
    <property type="molecule type" value="Genomic_DNA"/>
</dbReference>
<feature type="transmembrane region" description="Helical" evidence="1">
    <location>
        <begin position="59"/>
        <end position="77"/>
    </location>
</feature>
<feature type="transmembrane region" description="Helical" evidence="1">
    <location>
        <begin position="109"/>
        <end position="128"/>
    </location>
</feature>
<organism evidence="2 3">
    <name type="scientific">Thalictrum thalictroides</name>
    <name type="common">Rue-anemone</name>
    <name type="synonym">Anemone thalictroides</name>
    <dbReference type="NCBI Taxonomy" id="46969"/>
    <lineage>
        <taxon>Eukaryota</taxon>
        <taxon>Viridiplantae</taxon>
        <taxon>Streptophyta</taxon>
        <taxon>Embryophyta</taxon>
        <taxon>Tracheophyta</taxon>
        <taxon>Spermatophyta</taxon>
        <taxon>Magnoliopsida</taxon>
        <taxon>Ranunculales</taxon>
        <taxon>Ranunculaceae</taxon>
        <taxon>Thalictroideae</taxon>
        <taxon>Thalictrum</taxon>
    </lineage>
</organism>
<evidence type="ECO:0000313" key="2">
    <source>
        <dbReference type="EMBL" id="KAF5180234.1"/>
    </source>
</evidence>
<protein>
    <submittedName>
        <fullName evidence="2">Uncharacterized protein</fullName>
    </submittedName>
</protein>
<dbReference type="Pfam" id="PF02466">
    <property type="entry name" value="Tim17"/>
    <property type="match status" value="1"/>
</dbReference>
<reference evidence="2 3" key="1">
    <citation type="submission" date="2020-06" db="EMBL/GenBank/DDBJ databases">
        <title>Transcriptomic and genomic resources for Thalictrum thalictroides and T. hernandezii: Facilitating candidate gene discovery in an emerging model plant lineage.</title>
        <authorList>
            <person name="Arias T."/>
            <person name="Riano-Pachon D.M."/>
            <person name="Di Stilio V.S."/>
        </authorList>
    </citation>
    <scope>NUCLEOTIDE SEQUENCE [LARGE SCALE GENOMIC DNA]</scope>
    <source>
        <strain evidence="3">cv. WT478/WT964</strain>
        <tissue evidence="2">Leaves</tissue>
    </source>
</reference>
<keyword evidence="1" id="KW-0812">Transmembrane</keyword>
<dbReference type="Proteomes" id="UP000554482">
    <property type="component" value="Unassembled WGS sequence"/>
</dbReference>
<proteinExistence type="predicted"/>
<name>A0A7J6V588_THATH</name>
<keyword evidence="1" id="KW-1133">Transmembrane helix</keyword>
<dbReference type="AlphaFoldDB" id="A0A7J6V588"/>
<accession>A0A7J6V588</accession>
<sequence length="135" mass="14867">MEKDSDESLLRTRSWRYEKWWQCLLFGMTYGVALDTIYGPCGPNAAQFMASGPKGFIQMFIRIGFIYGGLETIIYRLRGTSYDVVDVFNSSLAGFGTGALYNYKSGPKPAVVAAAFGGLAAGGFATWMKRQSELN</sequence>
<gene>
    <name evidence="2" type="ORF">FRX31_030179</name>
</gene>
<evidence type="ECO:0000313" key="3">
    <source>
        <dbReference type="Proteomes" id="UP000554482"/>
    </source>
</evidence>